<evidence type="ECO:0000256" key="11">
    <source>
        <dbReference type="PROSITE-ProRule" id="PRU00042"/>
    </source>
</evidence>
<dbReference type="Proteomes" id="UP000314983">
    <property type="component" value="Chromosome 11"/>
</dbReference>
<dbReference type="GO" id="GO:0003677">
    <property type="term" value="F:DNA binding"/>
    <property type="evidence" value="ECO:0007669"/>
    <property type="project" value="UniProtKB-KW"/>
</dbReference>
<dbReference type="GO" id="GO:0008270">
    <property type="term" value="F:zinc ion binding"/>
    <property type="evidence" value="ECO:0007669"/>
    <property type="project" value="UniProtKB-KW"/>
</dbReference>
<evidence type="ECO:0000256" key="9">
    <source>
        <dbReference type="ARBA" id="ARBA00023163"/>
    </source>
</evidence>
<reference evidence="15" key="2">
    <citation type="submission" date="2025-08" db="UniProtKB">
        <authorList>
            <consortium name="Ensembl"/>
        </authorList>
    </citation>
    <scope>IDENTIFICATION</scope>
</reference>
<feature type="region of interest" description="Disordered" evidence="13">
    <location>
        <begin position="361"/>
        <end position="390"/>
    </location>
</feature>
<dbReference type="SMART" id="SM00355">
    <property type="entry name" value="ZnF_C2H2"/>
    <property type="match status" value="7"/>
</dbReference>
<keyword evidence="5 11" id="KW-0863">Zinc-finger</keyword>
<keyword evidence="9" id="KW-0804">Transcription</keyword>
<name>A0AAY5F316_ELEEL</name>
<dbReference type="Pfam" id="PF13894">
    <property type="entry name" value="zf-C2H2_4"/>
    <property type="match status" value="1"/>
</dbReference>
<proteinExistence type="predicted"/>
<dbReference type="AlphaFoldDB" id="A0AAY5F316"/>
<evidence type="ECO:0000256" key="12">
    <source>
        <dbReference type="SAM" id="Coils"/>
    </source>
</evidence>
<dbReference type="PROSITE" id="PS00028">
    <property type="entry name" value="ZINC_FINGER_C2H2_1"/>
    <property type="match status" value="7"/>
</dbReference>
<evidence type="ECO:0000256" key="7">
    <source>
        <dbReference type="ARBA" id="ARBA00023015"/>
    </source>
</evidence>
<accession>A0AAY5F316</accession>
<organism evidence="15 16">
    <name type="scientific">Electrophorus electricus</name>
    <name type="common">Electric eel</name>
    <name type="synonym">Gymnotus electricus</name>
    <dbReference type="NCBI Taxonomy" id="8005"/>
    <lineage>
        <taxon>Eukaryota</taxon>
        <taxon>Metazoa</taxon>
        <taxon>Chordata</taxon>
        <taxon>Craniata</taxon>
        <taxon>Vertebrata</taxon>
        <taxon>Euteleostomi</taxon>
        <taxon>Actinopterygii</taxon>
        <taxon>Neopterygii</taxon>
        <taxon>Teleostei</taxon>
        <taxon>Ostariophysi</taxon>
        <taxon>Gymnotiformes</taxon>
        <taxon>Gymnotoidei</taxon>
        <taxon>Gymnotidae</taxon>
        <taxon>Electrophorus</taxon>
    </lineage>
</organism>
<dbReference type="FunFam" id="3.30.160.60:FF:000145">
    <property type="entry name" value="Zinc finger protein 574"/>
    <property type="match status" value="1"/>
</dbReference>
<dbReference type="GO" id="GO:0010468">
    <property type="term" value="P:regulation of gene expression"/>
    <property type="evidence" value="ECO:0007669"/>
    <property type="project" value="TreeGrafter"/>
</dbReference>
<feature type="domain" description="C2H2-type" evidence="14">
    <location>
        <begin position="874"/>
        <end position="901"/>
    </location>
</feature>
<feature type="compositionally biased region" description="Polar residues" evidence="13">
    <location>
        <begin position="379"/>
        <end position="390"/>
    </location>
</feature>
<evidence type="ECO:0000256" key="1">
    <source>
        <dbReference type="ARBA" id="ARBA00003767"/>
    </source>
</evidence>
<feature type="domain" description="C2H2-type" evidence="14">
    <location>
        <begin position="958"/>
        <end position="986"/>
    </location>
</feature>
<keyword evidence="10" id="KW-0539">Nucleus</keyword>
<protein>
    <recommendedName>
        <fullName evidence="14">C2H2-type domain-containing protein</fullName>
    </recommendedName>
</protein>
<feature type="domain" description="C2H2-type" evidence="14">
    <location>
        <begin position="902"/>
        <end position="929"/>
    </location>
</feature>
<keyword evidence="12" id="KW-0175">Coiled coil</keyword>
<keyword evidence="6" id="KW-0862">Zinc</keyword>
<dbReference type="FunFam" id="3.30.160.60:FF:001182">
    <property type="entry name" value="Zinc finger, C2H2 type"/>
    <property type="match status" value="1"/>
</dbReference>
<dbReference type="Ensembl" id="ENSEEET00000054822.1">
    <property type="protein sequence ID" value="ENSEEEP00000063443.1"/>
    <property type="gene ID" value="ENSEEEG00000028168.1"/>
</dbReference>
<evidence type="ECO:0000256" key="13">
    <source>
        <dbReference type="SAM" id="MobiDB-lite"/>
    </source>
</evidence>
<evidence type="ECO:0000313" key="15">
    <source>
        <dbReference type="Ensembl" id="ENSEEEP00000063443.1"/>
    </source>
</evidence>
<dbReference type="SUPFAM" id="SSF57667">
    <property type="entry name" value="beta-beta-alpha zinc fingers"/>
    <property type="match status" value="4"/>
</dbReference>
<keyword evidence="4" id="KW-0677">Repeat</keyword>
<feature type="compositionally biased region" description="Basic and acidic residues" evidence="13">
    <location>
        <begin position="229"/>
        <end position="242"/>
    </location>
</feature>
<evidence type="ECO:0000256" key="5">
    <source>
        <dbReference type="ARBA" id="ARBA00022771"/>
    </source>
</evidence>
<feature type="domain" description="C2H2-type" evidence="14">
    <location>
        <begin position="930"/>
        <end position="957"/>
    </location>
</feature>
<evidence type="ECO:0000256" key="6">
    <source>
        <dbReference type="ARBA" id="ARBA00022833"/>
    </source>
</evidence>
<dbReference type="PANTHER" id="PTHR16515:SF49">
    <property type="entry name" value="GASTRULA ZINC FINGER PROTEIN XLCGF49.1-LIKE-RELATED"/>
    <property type="match status" value="1"/>
</dbReference>
<evidence type="ECO:0000256" key="2">
    <source>
        <dbReference type="ARBA" id="ARBA00004123"/>
    </source>
</evidence>
<evidence type="ECO:0000256" key="8">
    <source>
        <dbReference type="ARBA" id="ARBA00023125"/>
    </source>
</evidence>
<keyword evidence="8" id="KW-0238">DNA-binding</keyword>
<feature type="region of interest" description="Disordered" evidence="13">
    <location>
        <begin position="189"/>
        <end position="254"/>
    </location>
</feature>
<dbReference type="GO" id="GO:0005634">
    <property type="term" value="C:nucleus"/>
    <property type="evidence" value="ECO:0007669"/>
    <property type="project" value="UniProtKB-SubCell"/>
</dbReference>
<dbReference type="Pfam" id="PF00096">
    <property type="entry name" value="zf-C2H2"/>
    <property type="match status" value="5"/>
</dbReference>
<comment type="subcellular location">
    <subcellularLocation>
        <location evidence="2">Nucleus</location>
    </subcellularLocation>
</comment>
<feature type="coiled-coil region" evidence="12">
    <location>
        <begin position="27"/>
        <end position="54"/>
    </location>
</feature>
<dbReference type="PANTHER" id="PTHR16515">
    <property type="entry name" value="PR DOMAIN ZINC FINGER PROTEIN"/>
    <property type="match status" value="1"/>
</dbReference>
<keyword evidence="3" id="KW-0479">Metal-binding</keyword>
<feature type="domain" description="C2H2-type" evidence="14">
    <location>
        <begin position="790"/>
        <end position="817"/>
    </location>
</feature>
<evidence type="ECO:0000256" key="4">
    <source>
        <dbReference type="ARBA" id="ARBA00022737"/>
    </source>
</evidence>
<dbReference type="FunFam" id="3.30.160.60:FF:000005">
    <property type="entry name" value="Zinc finger protein 14 homolog"/>
    <property type="match status" value="1"/>
</dbReference>
<dbReference type="InterPro" id="IPR013087">
    <property type="entry name" value="Znf_C2H2_type"/>
</dbReference>
<feature type="compositionally biased region" description="Polar residues" evidence="13">
    <location>
        <begin position="189"/>
        <end position="212"/>
    </location>
</feature>
<keyword evidence="16" id="KW-1185">Reference proteome</keyword>
<dbReference type="PROSITE" id="PS50157">
    <property type="entry name" value="ZINC_FINGER_C2H2_2"/>
    <property type="match status" value="7"/>
</dbReference>
<dbReference type="InterPro" id="IPR036236">
    <property type="entry name" value="Znf_C2H2_sf"/>
</dbReference>
<feature type="domain" description="C2H2-type" evidence="14">
    <location>
        <begin position="818"/>
        <end position="845"/>
    </location>
</feature>
<evidence type="ECO:0000256" key="3">
    <source>
        <dbReference type="ARBA" id="ARBA00022723"/>
    </source>
</evidence>
<dbReference type="GeneTree" id="ENSGT00940000164807"/>
<reference evidence="15 16" key="1">
    <citation type="submission" date="2020-05" db="EMBL/GenBank/DDBJ databases">
        <title>Electrophorus electricus (electric eel) genome, fEleEle1, primary haplotype.</title>
        <authorList>
            <person name="Myers G."/>
            <person name="Meyer A."/>
            <person name="Fedrigo O."/>
            <person name="Formenti G."/>
            <person name="Rhie A."/>
            <person name="Tracey A."/>
            <person name="Sims Y."/>
            <person name="Jarvis E.D."/>
        </authorList>
    </citation>
    <scope>NUCLEOTIDE SEQUENCE [LARGE SCALE GENOMIC DNA]</scope>
</reference>
<feature type="domain" description="C2H2-type" evidence="14">
    <location>
        <begin position="846"/>
        <end position="873"/>
    </location>
</feature>
<dbReference type="FunFam" id="3.30.160.60:FF:000097">
    <property type="entry name" value="Zinc finger protein"/>
    <property type="match status" value="3"/>
</dbReference>
<dbReference type="InterPro" id="IPR050331">
    <property type="entry name" value="Zinc_finger"/>
</dbReference>
<comment type="function">
    <text evidence="1">May be involved in transcriptional regulation.</text>
</comment>
<dbReference type="Gene3D" id="3.30.160.60">
    <property type="entry name" value="Classic Zinc Finger"/>
    <property type="match status" value="7"/>
</dbReference>
<reference evidence="15" key="3">
    <citation type="submission" date="2025-09" db="UniProtKB">
        <authorList>
            <consortium name="Ensembl"/>
        </authorList>
    </citation>
    <scope>IDENTIFICATION</scope>
</reference>
<gene>
    <name evidence="15" type="primary">USF3</name>
</gene>
<evidence type="ECO:0000259" key="14">
    <source>
        <dbReference type="PROSITE" id="PS50157"/>
    </source>
</evidence>
<evidence type="ECO:0000256" key="10">
    <source>
        <dbReference type="ARBA" id="ARBA00023242"/>
    </source>
</evidence>
<evidence type="ECO:0000313" key="16">
    <source>
        <dbReference type="Proteomes" id="UP000314983"/>
    </source>
</evidence>
<keyword evidence="7" id="KW-0805">Transcription regulation</keyword>
<sequence>MDEYGGFKTQFTSVMENVLKTAVGETTKLFERTLQQMKAELVHLRQENADLKTGVFSRQYLTSQAGNGSPRTDHAQSVSKCDTGVQCEKPIMVEKCCSPALFNERSLRLQDITNDRLVDMCSNASEDGNRQLALLLIKKEPQDTDCDEYAPGYFLLKQEGAEPILVRKEPFKDTMERVLIPSKFQTLNRCNGNPREISTTNTALSETTASSSHRVDSLSRVPQSVNTSRLREDLASHNDTKRQNASRPAKSTVPELPAYATQQAHSTVSLSTPIDPLSNKLHQMSALREEKQQTDTLDHLPTNQPSELHAQLRTLQTQQLVQNIQNPNTVTHLGPQLIPRQQKPITDPCQSVQSIQAPVATTEKAVSPPSADQEMTLLGESSSRAPQRAVSSPQNLISSVENMTSLGCFLGPQCQTPFSPDHHTVAPGQVSIPLSHIPSLPNQVPIPPAQGPILPIHVPTPPAHVPVPSTQVHVQSNDILPPQSLDIPVHFPLVPPHNLAPLAQPPYPPNQIPFPPPYIPAQSMRSSVPPVSIPQTNTPCALEHIPVTSHYQILSDPLCSSPDQFFHPPDNASDLLRSLNPTPFHSAIVLTQQEAALEQPSMMHSQSTGQALQLAPLLTLKEQQAAASNQGNVPKRGPTLPVEISVPSVNNFEQNIQRFPPCSSPAINSDDTDSVIMEMHSEEDPIDNEDSLPACLPGVTEHYKVLSKPDSNFRVLDSTVEEQILTINMVRDPQIDNEVIEQKEGCDISSQLWEPTDSSGELSHSALSVPMQNRGRIFQKVSRKVLEKKTECSECGRILSNASSLENHMRLHRGERPYTCSQCGKAFPSVRGLNRHVKVHAEEKGYKCEECGRSFVYQFTLTKHKLIHSGDRPFPCKICGKKFLAKADRATHMRMHTGEKPFFCSQCGKSFKHRVALNMHMQGHRGEKRYVCPHCEKGFVDLGNFKRHKRIHTGEKPFECKECGKRFTQSAHLKKHVNTQHIVPRTK</sequence>